<reference evidence="2" key="1">
    <citation type="journal article" date="2023" name="Mol. Phylogenet. Evol.">
        <title>Genome-scale phylogeny and comparative genomics of the fungal order Sordariales.</title>
        <authorList>
            <person name="Hensen N."/>
            <person name="Bonometti L."/>
            <person name="Westerberg I."/>
            <person name="Brannstrom I.O."/>
            <person name="Guillou S."/>
            <person name="Cros-Aarteil S."/>
            <person name="Calhoun S."/>
            <person name="Haridas S."/>
            <person name="Kuo A."/>
            <person name="Mondo S."/>
            <person name="Pangilinan J."/>
            <person name="Riley R."/>
            <person name="LaButti K."/>
            <person name="Andreopoulos B."/>
            <person name="Lipzen A."/>
            <person name="Chen C."/>
            <person name="Yan M."/>
            <person name="Daum C."/>
            <person name="Ng V."/>
            <person name="Clum A."/>
            <person name="Steindorff A."/>
            <person name="Ohm R.A."/>
            <person name="Martin F."/>
            <person name="Silar P."/>
            <person name="Natvig D.O."/>
            <person name="Lalanne C."/>
            <person name="Gautier V."/>
            <person name="Ament-Velasquez S.L."/>
            <person name="Kruys A."/>
            <person name="Hutchinson M.I."/>
            <person name="Powell A.J."/>
            <person name="Barry K."/>
            <person name="Miller A.N."/>
            <person name="Grigoriev I.V."/>
            <person name="Debuchy R."/>
            <person name="Gladieux P."/>
            <person name="Hiltunen Thoren M."/>
            <person name="Johannesson H."/>
        </authorList>
    </citation>
    <scope>NUCLEOTIDE SEQUENCE</scope>
    <source>
        <strain evidence="2">CBS 141.50</strain>
    </source>
</reference>
<accession>A0AAN6ZK92</accession>
<keyword evidence="3" id="KW-1185">Reference proteome</keyword>
<dbReference type="AlphaFoldDB" id="A0AAN6ZK92"/>
<dbReference type="EMBL" id="MU853630">
    <property type="protein sequence ID" value="KAK4140466.1"/>
    <property type="molecule type" value="Genomic_DNA"/>
</dbReference>
<protein>
    <submittedName>
        <fullName evidence="2">Heterokaryon incompatibility protein-domain-containing protein</fullName>
    </submittedName>
</protein>
<proteinExistence type="predicted"/>
<dbReference type="Proteomes" id="UP001302676">
    <property type="component" value="Unassembled WGS sequence"/>
</dbReference>
<reference evidence="2" key="2">
    <citation type="submission" date="2023-05" db="EMBL/GenBank/DDBJ databases">
        <authorList>
            <consortium name="Lawrence Berkeley National Laboratory"/>
            <person name="Steindorff A."/>
            <person name="Hensen N."/>
            <person name="Bonometti L."/>
            <person name="Westerberg I."/>
            <person name="Brannstrom I.O."/>
            <person name="Guillou S."/>
            <person name="Cros-Aarteil S."/>
            <person name="Calhoun S."/>
            <person name="Haridas S."/>
            <person name="Kuo A."/>
            <person name="Mondo S."/>
            <person name="Pangilinan J."/>
            <person name="Riley R."/>
            <person name="Labutti K."/>
            <person name="Andreopoulos B."/>
            <person name="Lipzen A."/>
            <person name="Chen C."/>
            <person name="Yanf M."/>
            <person name="Daum C."/>
            <person name="Ng V."/>
            <person name="Clum A."/>
            <person name="Ohm R."/>
            <person name="Martin F."/>
            <person name="Silar P."/>
            <person name="Natvig D."/>
            <person name="Lalanne C."/>
            <person name="Gautier V."/>
            <person name="Ament-Velasquez S.L."/>
            <person name="Kruys A."/>
            <person name="Hutchinson M.I."/>
            <person name="Powell A.J."/>
            <person name="Barry K."/>
            <person name="Miller A.N."/>
            <person name="Grigoriev I.V."/>
            <person name="Debuchy R."/>
            <person name="Gladieux P."/>
            <person name="Thoren M.H."/>
            <person name="Johannesson H."/>
        </authorList>
    </citation>
    <scope>NUCLEOTIDE SEQUENCE</scope>
    <source>
        <strain evidence="2">CBS 141.50</strain>
    </source>
</reference>
<name>A0AAN6ZK92_9PEZI</name>
<dbReference type="Pfam" id="PF26639">
    <property type="entry name" value="Het-6_barrel"/>
    <property type="match status" value="1"/>
</dbReference>
<gene>
    <name evidence="2" type="ORF">C8A04DRAFT_31963</name>
</gene>
<dbReference type="PANTHER" id="PTHR24148">
    <property type="entry name" value="ANKYRIN REPEAT DOMAIN-CONTAINING PROTEIN 39 HOMOLOG-RELATED"/>
    <property type="match status" value="1"/>
</dbReference>
<dbReference type="GeneID" id="87818542"/>
<evidence type="ECO:0000259" key="1">
    <source>
        <dbReference type="Pfam" id="PF06985"/>
    </source>
</evidence>
<dbReference type="InterPro" id="IPR052895">
    <property type="entry name" value="HetReg/Transcr_Mod"/>
</dbReference>
<dbReference type="RefSeq" id="XP_062633837.1">
    <property type="nucleotide sequence ID" value="XM_062781929.1"/>
</dbReference>
<sequence length="707" mass="79294">MSRRIWGQVEDTFESFILGKNLLNLDPPEGPSDRTENDVVGKTYIYETLKQDRKAFRLLELLPGSRQDDIACTLTEHCLDDCHGKYDALSYVWGDASVTTPIQVNGDTLMVTTNLRAALLNLRKIDQPYTLWVDAVCIDQGKVSAGKTSERNHQVSIMGDIYRNAARTVVWFGNARHPFTEQAYSMMEVLATEAESREQGNAANGSNYSLPSLLSAERIESPNFDRFKDDVSILHLASADWWHRTWTVQEVLLASEVVVVTGTFSMNWERFCAAIDHGLAVGIWNPTLVGIILDPIVVPYLSMRALRKRILSPLESPADPQPTAALVSRLFELLVRCRFRLASDSRDKVYALLGMIKNEGQADNPLGIEGDYRLSETEVYRHTARQLLLQSSSLDLLGASTPTPTQSHPSWVPDWSNTGNGPFLLMYDARGVIRETHASRHTPSVPRFLDHALLLAGHEHTPVLRLAPVLHRLQRHSEDNPIIKRGDTIAERLSALGQVFSYFSHVYWELSAVIPHLGTFRDWEELAKEGRKSRVRAGGVAVRERDGEDEQGGYDPLAIYWQTLCTGTMAAGGGKTETARLFYAWRASLKSIFRLRKWHADSLLRPLAFVGYLMKTWGEYSAFAGLLEHVYERRLGRGADGSLMLLPERTEVGDVLVLVKGGRQPLVLRQDPNGGQGNYTFVGEAFVYGCMDGEKFEEGKCADMRIR</sequence>
<dbReference type="PANTHER" id="PTHR24148:SF64">
    <property type="entry name" value="HETEROKARYON INCOMPATIBILITY DOMAIN-CONTAINING PROTEIN"/>
    <property type="match status" value="1"/>
</dbReference>
<feature type="domain" description="Heterokaryon incompatibility" evidence="1">
    <location>
        <begin position="86"/>
        <end position="250"/>
    </location>
</feature>
<evidence type="ECO:0000313" key="2">
    <source>
        <dbReference type="EMBL" id="KAK4140466.1"/>
    </source>
</evidence>
<comment type="caution">
    <text evidence="2">The sequence shown here is derived from an EMBL/GenBank/DDBJ whole genome shotgun (WGS) entry which is preliminary data.</text>
</comment>
<dbReference type="InterPro" id="IPR010730">
    <property type="entry name" value="HET"/>
</dbReference>
<evidence type="ECO:0000313" key="3">
    <source>
        <dbReference type="Proteomes" id="UP001302676"/>
    </source>
</evidence>
<organism evidence="2 3">
    <name type="scientific">Dichotomopilus funicola</name>
    <dbReference type="NCBI Taxonomy" id="1934379"/>
    <lineage>
        <taxon>Eukaryota</taxon>
        <taxon>Fungi</taxon>
        <taxon>Dikarya</taxon>
        <taxon>Ascomycota</taxon>
        <taxon>Pezizomycotina</taxon>
        <taxon>Sordariomycetes</taxon>
        <taxon>Sordariomycetidae</taxon>
        <taxon>Sordariales</taxon>
        <taxon>Chaetomiaceae</taxon>
        <taxon>Dichotomopilus</taxon>
    </lineage>
</organism>
<dbReference type="Pfam" id="PF06985">
    <property type="entry name" value="HET"/>
    <property type="match status" value="1"/>
</dbReference>